<dbReference type="InterPro" id="IPR017853">
    <property type="entry name" value="GH"/>
</dbReference>
<proteinExistence type="predicted"/>
<reference evidence="2" key="1">
    <citation type="submission" date="2020-05" db="EMBL/GenBank/DDBJ databases">
        <authorList>
            <person name="Chiriac C."/>
            <person name="Salcher M."/>
            <person name="Ghai R."/>
            <person name="Kavagutti S V."/>
        </authorList>
    </citation>
    <scope>NUCLEOTIDE SEQUENCE</scope>
</reference>
<dbReference type="AlphaFoldDB" id="A0A6J6SZ22"/>
<gene>
    <name evidence="2" type="ORF">UFOPK2761_01197</name>
</gene>
<dbReference type="Pfam" id="PF03537">
    <property type="entry name" value="Glyco_hydro_114"/>
    <property type="match status" value="1"/>
</dbReference>
<feature type="domain" description="Glycoside-hydrolase family GH114 TIM-barrel" evidence="1">
    <location>
        <begin position="36"/>
        <end position="252"/>
    </location>
</feature>
<evidence type="ECO:0000259" key="1">
    <source>
        <dbReference type="Pfam" id="PF03537"/>
    </source>
</evidence>
<evidence type="ECO:0000313" key="2">
    <source>
        <dbReference type="EMBL" id="CAB4740122.1"/>
    </source>
</evidence>
<dbReference type="EMBL" id="CAEZYQ010000008">
    <property type="protein sequence ID" value="CAB4740122.1"/>
    <property type="molecule type" value="Genomic_DNA"/>
</dbReference>
<dbReference type="SUPFAM" id="SSF51445">
    <property type="entry name" value="(Trans)glycosidases"/>
    <property type="match status" value="1"/>
</dbReference>
<accession>A0A6J6SZ22</accession>
<dbReference type="PANTHER" id="PTHR35273">
    <property type="entry name" value="ALPHA-1,4 POLYGALACTOSAMINIDASE, PUTATIVE (AFU_ORTHOLOGUE AFUA_3G07890)-RELATED"/>
    <property type="match status" value="1"/>
</dbReference>
<dbReference type="PANTHER" id="PTHR35273:SF2">
    <property type="entry name" value="ALPHA-GALACTOSIDASE"/>
    <property type="match status" value="1"/>
</dbReference>
<organism evidence="2">
    <name type="scientific">freshwater metagenome</name>
    <dbReference type="NCBI Taxonomy" id="449393"/>
    <lineage>
        <taxon>unclassified sequences</taxon>
        <taxon>metagenomes</taxon>
        <taxon>ecological metagenomes</taxon>
    </lineage>
</organism>
<sequence length="260" mass="28399">MVASVLAAVVAVLAVAVPAVPPPPAPLPALPSASDWDYQLGGVSDPPPHVGIVARDRTEAPTPVEEGRYDLCYVNGFQIQPDAKRFWRQRWALVLKDGRGRPVVDEAWGEWLLDLRSAAKRERLARIVGGWTAGCAEDGFEAVEYDNLDSFTRSDGLLRARHATAYAALLVEAAHEVGLAAAQKNRAGWDGAQVGFDLAVAEECGRYDECDAYTATYGDQVLVVEYRRVDFGETCEGFGEQLPVLLRDRDLVADGLREWC</sequence>
<name>A0A6J6SZ22_9ZZZZ</name>
<protein>
    <submittedName>
        <fullName evidence="2">Unannotated protein</fullName>
    </submittedName>
</protein>
<dbReference type="InterPro" id="IPR004352">
    <property type="entry name" value="GH114_TIM-barrel"/>
</dbReference>